<dbReference type="GO" id="GO:0015658">
    <property type="term" value="F:branched-chain amino acid transmembrane transporter activity"/>
    <property type="evidence" value="ECO:0007669"/>
    <property type="project" value="TreeGrafter"/>
</dbReference>
<dbReference type="Pfam" id="PF00005">
    <property type="entry name" value="ABC_tran"/>
    <property type="match status" value="1"/>
</dbReference>
<dbReference type="InterPro" id="IPR027417">
    <property type="entry name" value="P-loop_NTPase"/>
</dbReference>
<keyword evidence="5" id="KW-0029">Amino-acid transport</keyword>
<dbReference type="SMART" id="SM00382">
    <property type="entry name" value="AAA"/>
    <property type="match status" value="1"/>
</dbReference>
<dbReference type="PROSITE" id="PS50893">
    <property type="entry name" value="ABC_TRANSPORTER_2"/>
    <property type="match status" value="1"/>
</dbReference>
<feature type="domain" description="ABC transporter" evidence="6">
    <location>
        <begin position="4"/>
        <end position="236"/>
    </location>
</feature>
<dbReference type="InterPro" id="IPR052156">
    <property type="entry name" value="BCAA_Transport_ATP-bd_LivF"/>
</dbReference>
<keyword evidence="8" id="KW-1185">Reference proteome</keyword>
<dbReference type="AlphaFoldDB" id="A0A1I3IQF4"/>
<protein>
    <submittedName>
        <fullName evidence="7">Branched-chain amino acid transport system ATP-binding protein</fullName>
    </submittedName>
</protein>
<evidence type="ECO:0000259" key="6">
    <source>
        <dbReference type="PROSITE" id="PS50893"/>
    </source>
</evidence>
<dbReference type="GO" id="GO:0005524">
    <property type="term" value="F:ATP binding"/>
    <property type="evidence" value="ECO:0007669"/>
    <property type="project" value="UniProtKB-KW"/>
</dbReference>
<gene>
    <name evidence="7" type="ORF">SAMN05216561_109107</name>
</gene>
<name>A0A1I3IQF4_9ACTN</name>
<dbReference type="OrthoDB" id="9776369at2"/>
<dbReference type="PANTHER" id="PTHR43820">
    <property type="entry name" value="HIGH-AFFINITY BRANCHED-CHAIN AMINO ACID TRANSPORT ATP-BINDING PROTEIN LIVF"/>
    <property type="match status" value="1"/>
</dbReference>
<dbReference type="EMBL" id="FOQG01000009">
    <property type="protein sequence ID" value="SFI50087.1"/>
    <property type="molecule type" value="Genomic_DNA"/>
</dbReference>
<accession>A0A1I3IQF4</accession>
<dbReference type="Proteomes" id="UP000198649">
    <property type="component" value="Unassembled WGS sequence"/>
</dbReference>
<dbReference type="CDD" id="cd03224">
    <property type="entry name" value="ABC_TM1139_LivF_branched"/>
    <property type="match status" value="1"/>
</dbReference>
<proteinExistence type="inferred from homology"/>
<dbReference type="PANTHER" id="PTHR43820:SF6">
    <property type="entry name" value="ABC TRANSPORTER ATP-BINDING PROTEIN"/>
    <property type="match status" value="1"/>
</dbReference>
<dbReference type="RefSeq" id="WP_091113810.1">
    <property type="nucleotide sequence ID" value="NZ_BKAF01000011.1"/>
</dbReference>
<dbReference type="InterPro" id="IPR003593">
    <property type="entry name" value="AAA+_ATPase"/>
</dbReference>
<evidence type="ECO:0000256" key="1">
    <source>
        <dbReference type="ARBA" id="ARBA00005417"/>
    </source>
</evidence>
<evidence type="ECO:0000313" key="8">
    <source>
        <dbReference type="Proteomes" id="UP000198649"/>
    </source>
</evidence>
<keyword evidence="3" id="KW-0547">Nucleotide-binding</keyword>
<comment type="similarity">
    <text evidence="1">Belongs to the ABC transporter superfamily.</text>
</comment>
<evidence type="ECO:0000256" key="2">
    <source>
        <dbReference type="ARBA" id="ARBA00022448"/>
    </source>
</evidence>
<evidence type="ECO:0000256" key="3">
    <source>
        <dbReference type="ARBA" id="ARBA00022741"/>
    </source>
</evidence>
<evidence type="ECO:0000313" key="7">
    <source>
        <dbReference type="EMBL" id="SFI50087.1"/>
    </source>
</evidence>
<dbReference type="STRING" id="1005945.SAMN05216561_109107"/>
<keyword evidence="2" id="KW-0813">Transport</keyword>
<dbReference type="InterPro" id="IPR003439">
    <property type="entry name" value="ABC_transporter-like_ATP-bd"/>
</dbReference>
<keyword evidence="4 7" id="KW-0067">ATP-binding</keyword>
<reference evidence="7 8" key="1">
    <citation type="submission" date="2016-10" db="EMBL/GenBank/DDBJ databases">
        <authorList>
            <person name="de Groot N.N."/>
        </authorList>
    </citation>
    <scope>NUCLEOTIDE SEQUENCE [LARGE SCALE GENOMIC DNA]</scope>
    <source>
        <strain evidence="7 8">CGMCC 1.11156</strain>
    </source>
</reference>
<sequence>MPLLEVTDLHSGYGDLPVVQGVTFTVDEGEIVTIVGPNGAGKTTLLGTLTGLLKAWEGTVSFGGEDITKMAAHERPEAGLVMVPEGRKLFPFMTVHENLLLGAFSKRGRRQADQSLAEVYDLFPILTERRNQLAGSMSGGEQQMCALGRAVMTRPRLLILDEPSLGLAPILVERILDFVRKLAETGMTILLVEQNVHDALEMANRAYVLEQGKVVMSGPGKELLARPDLQEAYLGV</sequence>
<evidence type="ECO:0000256" key="4">
    <source>
        <dbReference type="ARBA" id="ARBA00022840"/>
    </source>
</evidence>
<dbReference type="GO" id="GO:0016887">
    <property type="term" value="F:ATP hydrolysis activity"/>
    <property type="evidence" value="ECO:0007669"/>
    <property type="project" value="InterPro"/>
</dbReference>
<organism evidence="7 8">
    <name type="scientific">Nocardioides psychrotolerans</name>
    <dbReference type="NCBI Taxonomy" id="1005945"/>
    <lineage>
        <taxon>Bacteria</taxon>
        <taxon>Bacillati</taxon>
        <taxon>Actinomycetota</taxon>
        <taxon>Actinomycetes</taxon>
        <taxon>Propionibacteriales</taxon>
        <taxon>Nocardioidaceae</taxon>
        <taxon>Nocardioides</taxon>
    </lineage>
</organism>
<dbReference type="SUPFAM" id="SSF52540">
    <property type="entry name" value="P-loop containing nucleoside triphosphate hydrolases"/>
    <property type="match status" value="1"/>
</dbReference>
<evidence type="ECO:0000256" key="5">
    <source>
        <dbReference type="ARBA" id="ARBA00022970"/>
    </source>
</evidence>
<dbReference type="GO" id="GO:0015807">
    <property type="term" value="P:L-amino acid transport"/>
    <property type="evidence" value="ECO:0007669"/>
    <property type="project" value="TreeGrafter"/>
</dbReference>
<dbReference type="Gene3D" id="3.40.50.300">
    <property type="entry name" value="P-loop containing nucleotide triphosphate hydrolases"/>
    <property type="match status" value="1"/>
</dbReference>